<evidence type="ECO:0000256" key="2">
    <source>
        <dbReference type="ARBA" id="ARBA00008444"/>
    </source>
</evidence>
<evidence type="ECO:0000256" key="3">
    <source>
        <dbReference type="ARBA" id="ARBA00022448"/>
    </source>
</evidence>
<keyword evidence="9" id="KW-0496">Mitochondrion</keyword>
<keyword evidence="8" id="KW-0811">Translocation</keyword>
<dbReference type="GO" id="GO:0005744">
    <property type="term" value="C:TIM23 mitochondrial import inner membrane translocase complex"/>
    <property type="evidence" value="ECO:0007669"/>
    <property type="project" value="TreeGrafter"/>
</dbReference>
<dbReference type="Proteomes" id="UP000198341">
    <property type="component" value="Chromosome 1"/>
</dbReference>
<gene>
    <name evidence="12" type="ORF">Bathy01g01480</name>
</gene>
<evidence type="ECO:0000256" key="6">
    <source>
        <dbReference type="ARBA" id="ARBA00022927"/>
    </source>
</evidence>
<evidence type="ECO:0000256" key="7">
    <source>
        <dbReference type="ARBA" id="ARBA00022989"/>
    </source>
</evidence>
<accession>K8EA27</accession>
<dbReference type="OrthoDB" id="2261329at2759"/>
<proteinExistence type="inferred from homology"/>
<keyword evidence="3" id="KW-0813">Transport</keyword>
<dbReference type="RefSeq" id="XP_007515640.1">
    <property type="nucleotide sequence ID" value="XM_007515578.1"/>
</dbReference>
<keyword evidence="5" id="KW-0999">Mitochondrion inner membrane</keyword>
<dbReference type="KEGG" id="bpg:Bathy01g01480"/>
<evidence type="ECO:0000256" key="1">
    <source>
        <dbReference type="ARBA" id="ARBA00004448"/>
    </source>
</evidence>
<dbReference type="EMBL" id="FO082278">
    <property type="protein sequence ID" value="CCO14519.1"/>
    <property type="molecule type" value="Genomic_DNA"/>
</dbReference>
<feature type="region of interest" description="Disordered" evidence="11">
    <location>
        <begin position="169"/>
        <end position="208"/>
    </location>
</feature>
<organism evidence="12 13">
    <name type="scientific">Bathycoccus prasinos</name>
    <dbReference type="NCBI Taxonomy" id="41875"/>
    <lineage>
        <taxon>Eukaryota</taxon>
        <taxon>Viridiplantae</taxon>
        <taxon>Chlorophyta</taxon>
        <taxon>Mamiellophyceae</taxon>
        <taxon>Mamiellales</taxon>
        <taxon>Bathycoccaceae</taxon>
        <taxon>Bathycoccus</taxon>
    </lineage>
</organism>
<dbReference type="GeneID" id="19017884"/>
<evidence type="ECO:0000313" key="13">
    <source>
        <dbReference type="Proteomes" id="UP000198341"/>
    </source>
</evidence>
<keyword evidence="10" id="KW-0472">Membrane</keyword>
<comment type="similarity">
    <text evidence="2">Belongs to the Tim17/Tim22/Tim23 family.</text>
</comment>
<dbReference type="PANTHER" id="PTHR10485:SF0">
    <property type="entry name" value="AT05822P-RELATED"/>
    <property type="match status" value="1"/>
</dbReference>
<evidence type="ECO:0000256" key="11">
    <source>
        <dbReference type="SAM" id="MobiDB-lite"/>
    </source>
</evidence>
<evidence type="ECO:0000256" key="10">
    <source>
        <dbReference type="ARBA" id="ARBA00023136"/>
    </source>
</evidence>
<evidence type="ECO:0000256" key="4">
    <source>
        <dbReference type="ARBA" id="ARBA00022692"/>
    </source>
</evidence>
<protein>
    <submittedName>
        <fullName evidence="12">Uncharacterized protein</fullName>
    </submittedName>
</protein>
<dbReference type="Pfam" id="PF02466">
    <property type="entry name" value="Tim17"/>
    <property type="match status" value="1"/>
</dbReference>
<comment type="subcellular location">
    <subcellularLocation>
        <location evidence="1">Mitochondrion inner membrane</location>
        <topology evidence="1">Multi-pass membrane protein</topology>
    </subcellularLocation>
</comment>
<dbReference type="GO" id="GO:0030150">
    <property type="term" value="P:protein import into mitochondrial matrix"/>
    <property type="evidence" value="ECO:0007669"/>
    <property type="project" value="TreeGrafter"/>
</dbReference>
<evidence type="ECO:0000256" key="8">
    <source>
        <dbReference type="ARBA" id="ARBA00023010"/>
    </source>
</evidence>
<reference evidence="12 13" key="1">
    <citation type="submission" date="2011-10" db="EMBL/GenBank/DDBJ databases">
        <authorList>
            <person name="Genoscope - CEA"/>
        </authorList>
    </citation>
    <scope>NUCLEOTIDE SEQUENCE [LARGE SCALE GENOMIC DNA]</scope>
    <source>
        <strain evidence="12 13">RCC 1105</strain>
    </source>
</reference>
<dbReference type="PANTHER" id="PTHR10485">
    <property type="entry name" value="MITOCHONDRIAL IMPORT INNER MEMBRANE TRANSLOCASE SUBUNIT TIM-17"/>
    <property type="match status" value="1"/>
</dbReference>
<dbReference type="eggNOG" id="KOG1652">
    <property type="taxonomic scope" value="Eukaryota"/>
</dbReference>
<dbReference type="GO" id="GO:0008320">
    <property type="term" value="F:protein transmembrane transporter activity"/>
    <property type="evidence" value="ECO:0007669"/>
    <property type="project" value="TreeGrafter"/>
</dbReference>
<dbReference type="AlphaFoldDB" id="K8EA27"/>
<keyword evidence="6" id="KW-0653">Protein transport</keyword>
<keyword evidence="7" id="KW-1133">Transmembrane helix</keyword>
<evidence type="ECO:0000313" key="12">
    <source>
        <dbReference type="EMBL" id="CCO14519.1"/>
    </source>
</evidence>
<name>K8EA27_9CHLO</name>
<dbReference type="STRING" id="41875.K8EA27"/>
<sequence length="208" mass="21695">MATNVDHGREPCPHRILDDLGGAFAMGAIGGGVVHLCKGAYNSPRGYILQGGLEAIRREAPRIGGSFAVWGGLFSMFDCALVAVRRKEDPWNPIASGALTGGVLQLRYGLPSAARSAAFGGFLLALIEGVSIALTRLTAPPPPMPEEMMAMEGGAPMGGVNGAPGVEVGNHPQQEESGGIWNNIFGGGRDEEKNDGAPAMPKFKEELE</sequence>
<evidence type="ECO:0000256" key="9">
    <source>
        <dbReference type="ARBA" id="ARBA00023128"/>
    </source>
</evidence>
<keyword evidence="13" id="KW-1185">Reference proteome</keyword>
<evidence type="ECO:0000256" key="5">
    <source>
        <dbReference type="ARBA" id="ARBA00022792"/>
    </source>
</evidence>
<keyword evidence="4" id="KW-0812">Transmembrane</keyword>